<feature type="transmembrane region" description="Helical" evidence="1">
    <location>
        <begin position="338"/>
        <end position="356"/>
    </location>
</feature>
<feature type="transmembrane region" description="Helical" evidence="1">
    <location>
        <begin position="273"/>
        <end position="291"/>
    </location>
</feature>
<dbReference type="EMBL" id="JAHOEF010000006">
    <property type="protein sequence ID" value="MBV3381968.1"/>
    <property type="molecule type" value="Genomic_DNA"/>
</dbReference>
<evidence type="ECO:0000313" key="2">
    <source>
        <dbReference type="EMBL" id="MBV3381968.1"/>
    </source>
</evidence>
<keyword evidence="1" id="KW-0812">Transmembrane</keyword>
<reference evidence="2 5" key="1">
    <citation type="submission" date="2021-06" db="EMBL/GenBank/DDBJ databases">
        <title>Collection of gut derived symbiotic bacterial strains cultured from healthy donors.</title>
        <authorList>
            <person name="Lin H."/>
            <person name="Littmann E."/>
            <person name="Pamer E.G."/>
        </authorList>
    </citation>
    <scope>NUCLEOTIDE SEQUENCE</scope>
    <source>
        <strain evidence="3 5">MSK.21.70</strain>
        <strain evidence="2">MSK.21.82</strain>
    </source>
</reference>
<protein>
    <submittedName>
        <fullName evidence="2">Uncharacterized protein</fullName>
    </submittedName>
</protein>
<evidence type="ECO:0000313" key="3">
    <source>
        <dbReference type="EMBL" id="MBV3391993.1"/>
    </source>
</evidence>
<feature type="transmembrane region" description="Helical" evidence="1">
    <location>
        <begin position="61"/>
        <end position="81"/>
    </location>
</feature>
<keyword evidence="5" id="KW-1185">Reference proteome</keyword>
<feature type="transmembrane region" description="Helical" evidence="1">
    <location>
        <begin position="171"/>
        <end position="188"/>
    </location>
</feature>
<dbReference type="AlphaFoldDB" id="A0AAW4MTS5"/>
<dbReference type="RefSeq" id="WP_217747032.1">
    <property type="nucleotide sequence ID" value="NZ_JAHOEB010000006.1"/>
</dbReference>
<proteinExistence type="predicted"/>
<organism evidence="2 4">
    <name type="scientific">Catenibacterium mitsuokai</name>
    <dbReference type="NCBI Taxonomy" id="100886"/>
    <lineage>
        <taxon>Bacteria</taxon>
        <taxon>Bacillati</taxon>
        <taxon>Bacillota</taxon>
        <taxon>Erysipelotrichia</taxon>
        <taxon>Erysipelotrichales</taxon>
        <taxon>Coprobacillaceae</taxon>
        <taxon>Catenibacterium</taxon>
    </lineage>
</organism>
<feature type="transmembrane region" description="Helical" evidence="1">
    <location>
        <begin position="101"/>
        <end position="127"/>
    </location>
</feature>
<feature type="transmembrane region" description="Helical" evidence="1">
    <location>
        <begin position="21"/>
        <end position="41"/>
    </location>
</feature>
<feature type="transmembrane region" description="Helical" evidence="1">
    <location>
        <begin position="297"/>
        <end position="318"/>
    </location>
</feature>
<accession>A0AAW4MTS5</accession>
<dbReference type="Proteomes" id="UP001196408">
    <property type="component" value="Unassembled WGS sequence"/>
</dbReference>
<dbReference type="Proteomes" id="UP001197492">
    <property type="component" value="Unassembled WGS sequence"/>
</dbReference>
<dbReference type="EMBL" id="JAHOEL010000006">
    <property type="protein sequence ID" value="MBV3391993.1"/>
    <property type="molecule type" value="Genomic_DNA"/>
</dbReference>
<name>A0AAW4MTS5_9FIRM</name>
<feature type="transmembrane region" description="Helical" evidence="1">
    <location>
        <begin position="139"/>
        <end position="159"/>
    </location>
</feature>
<sequence length="556" mass="64940">MMMSKNSYFNKTFFKNLMKRFWIIGLGMMVSYVLLYLYPIYQGASSEGYQYYAAYLKGSYFIGNLIISTIAILTSVALLYFYHNRTASTIIHSMPIKRSELYWTSFIAGMILMFVPLILTTGILIFYGKTIPLYYRELSINHCLSWFLIQSAIIFFAYGITQFCGIITGNLYTHCILGIFFNSLPWLSSQFFTILKSAFTYGVEEPSVAFENYSTAFNYVLNLEKWLTLRTLAYLTIYIAIGISLVFIAYFIYKRVKLEYIGSSVVFDRLKDIVVIIGTLVLSSFVTFLFISNETSIHTMRITFVIIGIIDSFIGYYISRMIADMTLYVFNKKNFKKFIIYLVVFSLMCVFFVFDITDEENKIPKTGTVSYVTFSSDYSGNQDVKLNDSDTIDIIHDIHKDILKAPHNSNDSSHYFNITYHLVDGKTLTRSYNISQDCFDKYVKDDMKSLYTNVSYMNQIFRNMHWVEVSVMNYKDDTMDDTVYLKEDDFRGLKYALRKDYETLSMDTISDAINNYNYSIEVINDADYVLTFYINKDFENTVTYFKKTGYYRKIFK</sequence>
<evidence type="ECO:0000313" key="4">
    <source>
        <dbReference type="Proteomes" id="UP001196408"/>
    </source>
</evidence>
<feature type="transmembrane region" description="Helical" evidence="1">
    <location>
        <begin position="232"/>
        <end position="253"/>
    </location>
</feature>
<evidence type="ECO:0000256" key="1">
    <source>
        <dbReference type="SAM" id="Phobius"/>
    </source>
</evidence>
<gene>
    <name evidence="2" type="ORF">KSV97_01750</name>
    <name evidence="3" type="ORF">KSW06_01765</name>
</gene>
<evidence type="ECO:0000313" key="5">
    <source>
        <dbReference type="Proteomes" id="UP001197492"/>
    </source>
</evidence>
<keyword evidence="1" id="KW-0472">Membrane</keyword>
<dbReference type="GeneID" id="301322717"/>
<keyword evidence="1" id="KW-1133">Transmembrane helix</keyword>
<comment type="caution">
    <text evidence="2">The sequence shown here is derived from an EMBL/GenBank/DDBJ whole genome shotgun (WGS) entry which is preliminary data.</text>
</comment>